<evidence type="ECO:0000313" key="1">
    <source>
        <dbReference type="EMBL" id="GLC89241.1"/>
    </source>
</evidence>
<dbReference type="Proteomes" id="UP001065593">
    <property type="component" value="Unassembled WGS sequence"/>
</dbReference>
<keyword evidence="2" id="KW-1185">Reference proteome</keyword>
<reference evidence="1" key="1">
    <citation type="submission" date="2022-08" db="EMBL/GenBank/DDBJ databases">
        <title>Draft genome sequence of Lysinibacillus sp. strain KH24.</title>
        <authorList>
            <person name="Kanbe H."/>
            <person name="Itoh H."/>
        </authorList>
    </citation>
    <scope>NUCLEOTIDE SEQUENCE</scope>
    <source>
        <strain evidence="1">KH24</strain>
    </source>
</reference>
<protein>
    <recommendedName>
        <fullName evidence="3">Lipoprotein</fullName>
    </recommendedName>
</protein>
<comment type="caution">
    <text evidence="1">The sequence shown here is derived from an EMBL/GenBank/DDBJ whole genome shotgun (WGS) entry which is preliminary data.</text>
</comment>
<proteinExistence type="predicted"/>
<name>A0ABQ5NMA5_9BACI</name>
<evidence type="ECO:0008006" key="3">
    <source>
        <dbReference type="Google" id="ProtNLM"/>
    </source>
</evidence>
<dbReference type="EMBL" id="BRZA01000002">
    <property type="protein sequence ID" value="GLC89241.1"/>
    <property type="molecule type" value="Genomic_DNA"/>
</dbReference>
<gene>
    <name evidence="1" type="ORF">LYSBPC_23680</name>
</gene>
<accession>A0ABQ5NMA5</accession>
<organism evidence="1 2">
    <name type="scientific">Lysinibacillus piscis</name>
    <dbReference type="NCBI Taxonomy" id="2518931"/>
    <lineage>
        <taxon>Bacteria</taxon>
        <taxon>Bacillati</taxon>
        <taxon>Bacillota</taxon>
        <taxon>Bacilli</taxon>
        <taxon>Bacillales</taxon>
        <taxon>Bacillaceae</taxon>
        <taxon>Lysinibacillus</taxon>
    </lineage>
</organism>
<evidence type="ECO:0000313" key="2">
    <source>
        <dbReference type="Proteomes" id="UP001065593"/>
    </source>
</evidence>
<sequence>MMIFLISGCSNDVTGSENRLSEPYFLALDELISTDTALNENMQYISLDYNQELPLSDSDKKSIEDYLHSKYHIKIYNHTYEQLIQEGLYNQPRTTLKGILLKIEKQVQSDNKENMIIEASKYRSNEGSLSAKITLTFEKDQWRVVMNTPTKES</sequence>